<sequence length="193" mass="19913">MTRPQPEYHPATQQPRRERSGLAFLLLAALVLGAVVLGVWMYNALLRGDVPEEGPAAAPTTTSTGAMAPATSSPASAPTTTVTSTVTPTTPTTEPAPEPEPAYRAPDSAVQCAANVNWRIFRANDRTSCGLAEAVAVEMAPYSGAPGSVLVTAHSPVTGGDYEMACAAQGGNSFVCEGGDNAVVILEDRSVRD</sequence>
<dbReference type="STRING" id="1224162.B840_05745"/>
<gene>
    <name evidence="3" type="ORF">B840_05745</name>
</gene>
<evidence type="ECO:0000256" key="1">
    <source>
        <dbReference type="SAM" id="MobiDB-lite"/>
    </source>
</evidence>
<keyword evidence="4" id="KW-1185">Reference proteome</keyword>
<name>A0A0B6TVK4_9CORY</name>
<dbReference type="RefSeq" id="WP_052491106.1">
    <property type="nucleotide sequence ID" value="NZ_CP007790.1"/>
</dbReference>
<evidence type="ECO:0000256" key="2">
    <source>
        <dbReference type="SAM" id="Phobius"/>
    </source>
</evidence>
<evidence type="ECO:0000313" key="3">
    <source>
        <dbReference type="EMBL" id="AJK68761.1"/>
    </source>
</evidence>
<feature type="transmembrane region" description="Helical" evidence="2">
    <location>
        <begin position="21"/>
        <end position="42"/>
    </location>
</feature>
<dbReference type="Proteomes" id="UP000031928">
    <property type="component" value="Chromosome"/>
</dbReference>
<dbReference type="OrthoDB" id="4425868at2"/>
<dbReference type="EMBL" id="CP007790">
    <property type="protein sequence ID" value="AJK68761.1"/>
    <property type="molecule type" value="Genomic_DNA"/>
</dbReference>
<evidence type="ECO:0000313" key="4">
    <source>
        <dbReference type="Proteomes" id="UP000031928"/>
    </source>
</evidence>
<protein>
    <submittedName>
        <fullName evidence="3">Uncharacterized protein</fullName>
    </submittedName>
</protein>
<feature type="region of interest" description="Disordered" evidence="1">
    <location>
        <begin position="55"/>
        <end position="104"/>
    </location>
</feature>
<keyword evidence="2" id="KW-0472">Membrane</keyword>
<keyword evidence="2" id="KW-1133">Transmembrane helix</keyword>
<accession>A0A0B6TVK4</accession>
<feature type="compositionally biased region" description="Low complexity" evidence="1">
    <location>
        <begin position="55"/>
        <end position="93"/>
    </location>
</feature>
<dbReference type="KEGG" id="cmq:B840_05745"/>
<proteinExistence type="predicted"/>
<reference evidence="3 4" key="1">
    <citation type="submission" date="2014-05" db="EMBL/GenBank/DDBJ databases">
        <title>Complete genome sequence of Corynebacterium marinum DSM 44953.</title>
        <authorList>
            <person name="Schaffert L."/>
            <person name="Albersmeier A."/>
            <person name="Kalinowski J."/>
            <person name="Ruckert C."/>
        </authorList>
    </citation>
    <scope>NUCLEOTIDE SEQUENCE [LARGE SCALE GENOMIC DNA]</scope>
    <source>
        <strain evidence="3 4">DSM 44953</strain>
    </source>
</reference>
<keyword evidence="2" id="KW-0812">Transmembrane</keyword>
<dbReference type="HOGENOM" id="CLU_078729_1_0_11"/>
<dbReference type="AlphaFoldDB" id="A0A0B6TVK4"/>
<organism evidence="3 4">
    <name type="scientific">Corynebacterium marinum DSM 44953</name>
    <dbReference type="NCBI Taxonomy" id="1224162"/>
    <lineage>
        <taxon>Bacteria</taxon>
        <taxon>Bacillati</taxon>
        <taxon>Actinomycetota</taxon>
        <taxon>Actinomycetes</taxon>
        <taxon>Mycobacteriales</taxon>
        <taxon>Corynebacteriaceae</taxon>
        <taxon>Corynebacterium</taxon>
    </lineage>
</organism>